<accession>A0A7I8VFK4</accession>
<dbReference type="PANTHER" id="PTHR21506">
    <property type="entry name" value="COMPONENT OF OLIGOMERIC GOLGI COMPLEX 6"/>
    <property type="match status" value="1"/>
</dbReference>
<keyword evidence="3" id="KW-1185">Reference proteome</keyword>
<dbReference type="PANTHER" id="PTHR21506:SF0">
    <property type="entry name" value="CONSERVED OLIGOMERIC GOLGI COMPLEX SUBUNIT 6"/>
    <property type="match status" value="1"/>
</dbReference>
<organism evidence="2 3">
    <name type="scientific">Dimorphilus gyrociliatus</name>
    <dbReference type="NCBI Taxonomy" id="2664684"/>
    <lineage>
        <taxon>Eukaryota</taxon>
        <taxon>Metazoa</taxon>
        <taxon>Spiralia</taxon>
        <taxon>Lophotrochozoa</taxon>
        <taxon>Annelida</taxon>
        <taxon>Polychaeta</taxon>
        <taxon>Polychaeta incertae sedis</taxon>
        <taxon>Dinophilidae</taxon>
        <taxon>Dimorphilus</taxon>
    </lineage>
</organism>
<dbReference type="EMBL" id="CAJFCJ010000005">
    <property type="protein sequence ID" value="CAD5114959.1"/>
    <property type="molecule type" value="Genomic_DNA"/>
</dbReference>
<dbReference type="GO" id="GO:0006891">
    <property type="term" value="P:intra-Golgi vesicle-mediated transport"/>
    <property type="evidence" value="ECO:0007669"/>
    <property type="project" value="InterPro"/>
</dbReference>
<gene>
    <name evidence="2" type="ORF">DGYR_LOCUS3753</name>
</gene>
<evidence type="ECO:0000259" key="1">
    <source>
        <dbReference type="Pfam" id="PF20653"/>
    </source>
</evidence>
<dbReference type="InterPro" id="IPR010490">
    <property type="entry name" value="COG6"/>
</dbReference>
<dbReference type="InterPro" id="IPR048369">
    <property type="entry name" value="COG6_C"/>
</dbReference>
<name>A0A7I8VFK4_9ANNE</name>
<dbReference type="SUPFAM" id="SSF74788">
    <property type="entry name" value="Cullin repeat-like"/>
    <property type="match status" value="1"/>
</dbReference>
<dbReference type="AlphaFoldDB" id="A0A7I8VFK4"/>
<reference evidence="2 3" key="1">
    <citation type="submission" date="2020-08" db="EMBL/GenBank/DDBJ databases">
        <authorList>
            <person name="Hejnol A."/>
        </authorList>
    </citation>
    <scope>NUCLEOTIDE SEQUENCE [LARGE SCALE GENOMIC DNA]</scope>
</reference>
<dbReference type="OrthoDB" id="272987at2759"/>
<dbReference type="Proteomes" id="UP000549394">
    <property type="component" value="Unassembled WGS sequence"/>
</dbReference>
<sequence length="398" mass="44420">MKALEDRPVLFRYSLDEYGTARRSAIVRTFIDALTKGGSSGTPRPIELHSHDPLRYVGDMMAWIHQACATEKEYLKTILKDCVSEDKDSLALNVMSHVTEGLGRPLKVRLEQVLLSDPQPIVLYKLTNLLQFYYGTLKGILPENAALVQSMTEMHNLNTQMFYNSLNSITSRLLEKVEMPPVDLSATSSVTSTLQLLQDILSSHDSSLVSVDIVKAVIEPLVKMCSVSASNLKSTDMATYMLNNLHLMHTTLTLFEFTDNKLEMLKALMEAHVDTLISEQAAIVLTRTNLVEFYQKVQQHNISLHGPLSQLPAADAATLKSAMAKFDSYLASPDSLVLPQCNALMSTKLRDSVKQRSTELICRAYSSMYQALKLSENEYPEANTIAPRTPDQVMKLLT</sequence>
<dbReference type="Pfam" id="PF20653">
    <property type="entry name" value="COG6_C"/>
    <property type="match status" value="1"/>
</dbReference>
<comment type="caution">
    <text evidence="2">The sequence shown here is derived from an EMBL/GenBank/DDBJ whole genome shotgun (WGS) entry which is preliminary data.</text>
</comment>
<dbReference type="GO" id="GO:0017119">
    <property type="term" value="C:Golgi transport complex"/>
    <property type="evidence" value="ECO:0007669"/>
    <property type="project" value="InterPro"/>
</dbReference>
<dbReference type="SMART" id="SM01087">
    <property type="entry name" value="COG6"/>
    <property type="match status" value="1"/>
</dbReference>
<proteinExistence type="predicted"/>
<evidence type="ECO:0000313" key="2">
    <source>
        <dbReference type="EMBL" id="CAD5114959.1"/>
    </source>
</evidence>
<protein>
    <submittedName>
        <fullName evidence="2">DgyrCDS3991</fullName>
    </submittedName>
</protein>
<evidence type="ECO:0000313" key="3">
    <source>
        <dbReference type="Proteomes" id="UP000549394"/>
    </source>
</evidence>
<feature type="domain" description="Conserved Oligomeric Golgi complex subunit 6 C-terminal" evidence="1">
    <location>
        <begin position="1"/>
        <end position="397"/>
    </location>
</feature>
<dbReference type="InterPro" id="IPR016159">
    <property type="entry name" value="Cullin_repeat-like_dom_sf"/>
</dbReference>